<dbReference type="Proteomes" id="UP000190776">
    <property type="component" value="Unassembled WGS sequence"/>
</dbReference>
<dbReference type="STRING" id="420778.A0A1S8BA50"/>
<dbReference type="AlphaFoldDB" id="A0A1S8BA50"/>
<gene>
    <name evidence="2" type="ORF">BK809_0000053</name>
</gene>
<feature type="non-terminal residue" evidence="2">
    <location>
        <position position="1"/>
    </location>
</feature>
<evidence type="ECO:0000313" key="2">
    <source>
        <dbReference type="EMBL" id="OMP84248.1"/>
    </source>
</evidence>
<dbReference type="GO" id="GO:0003700">
    <property type="term" value="F:DNA-binding transcription factor activity"/>
    <property type="evidence" value="ECO:0007669"/>
    <property type="project" value="InterPro"/>
</dbReference>
<dbReference type="InterPro" id="IPR050987">
    <property type="entry name" value="AtrR-like"/>
</dbReference>
<dbReference type="EMBL" id="MSZU01000098">
    <property type="protein sequence ID" value="OMP84248.1"/>
    <property type="molecule type" value="Genomic_DNA"/>
</dbReference>
<keyword evidence="1" id="KW-0539">Nucleus</keyword>
<sequence length="456" mass="51070">GAGSMLSVFSKLGSQWIFKQTGASGFESMASSLASQIVNWLKLTQRIPEERTAEPDRHTALKLSSAYFEDTEMSFGILHQPSFELRLRQSFDRPSSSHADPGWYALRNTVYAGGQRKMLKDAGNVDFNGVHSSAFPYFANALTVHTEMIYYKSSMTAVQALAAMAIDDDSITCPLPEVLGSGKENRVEYFNHLIRLTQILSAVLKFVMRLETRGIAPDKVFRRVQHLNAQLRTWAESAPPTCRPDPLRKSSLPPSVPINLILYVRYTYHGAVIALNSCFTYPWLTERVKYREDSRFQKQIDESTALVAEMARLTIKDTKHIDIDFTSPVWLVFYYPLVGLLHLFVHIIKSPRAPTVQYDLALLEDICGHFARLKYTTSSALSFPHLKELCRFAERTVESISSTDDAHQAMNGHAGTMPSGSSNLGYGIPGNPPEGDDETLANSLTDFSEVTKHLFD</sequence>
<dbReference type="PANTHER" id="PTHR46910:SF25">
    <property type="entry name" value="ABC-TRANSPORTER-REGULATING TRANSCRIPTION FACTOR"/>
    <property type="match status" value="1"/>
</dbReference>
<reference evidence="2 3" key="1">
    <citation type="submission" date="2017-01" db="EMBL/GenBank/DDBJ databases">
        <title>Draft genome sequence of Diplodia seriata F98.1, a fungal species involved in grapevine trunk diseases.</title>
        <authorList>
            <person name="Robert-Siegwald G."/>
            <person name="Vallet J."/>
            <person name="Abou-Mansour E."/>
            <person name="Xu J."/>
            <person name="Rey P."/>
            <person name="Bertsch C."/>
            <person name="Rego C."/>
            <person name="Larignon P."/>
            <person name="Fontaine F."/>
            <person name="Lebrun M.-H."/>
        </authorList>
    </citation>
    <scope>NUCLEOTIDE SEQUENCE [LARGE SCALE GENOMIC DNA]</scope>
    <source>
        <strain evidence="2 3">F98.1</strain>
    </source>
</reference>
<dbReference type="PANTHER" id="PTHR46910">
    <property type="entry name" value="TRANSCRIPTION FACTOR PDR1"/>
    <property type="match status" value="1"/>
</dbReference>
<evidence type="ECO:0000313" key="3">
    <source>
        <dbReference type="Proteomes" id="UP000190776"/>
    </source>
</evidence>
<dbReference type="OrthoDB" id="39175at2759"/>
<dbReference type="CDD" id="cd12148">
    <property type="entry name" value="fungal_TF_MHR"/>
    <property type="match status" value="1"/>
</dbReference>
<protein>
    <submittedName>
        <fullName evidence="2">Uncharacterized protein</fullName>
    </submittedName>
</protein>
<name>A0A1S8BA50_9PEZI</name>
<organism evidence="2 3">
    <name type="scientific">Diplodia seriata</name>
    <dbReference type="NCBI Taxonomy" id="420778"/>
    <lineage>
        <taxon>Eukaryota</taxon>
        <taxon>Fungi</taxon>
        <taxon>Dikarya</taxon>
        <taxon>Ascomycota</taxon>
        <taxon>Pezizomycotina</taxon>
        <taxon>Dothideomycetes</taxon>
        <taxon>Dothideomycetes incertae sedis</taxon>
        <taxon>Botryosphaeriales</taxon>
        <taxon>Botryosphaeriaceae</taxon>
        <taxon>Diplodia</taxon>
    </lineage>
</organism>
<accession>A0A1S8BA50</accession>
<proteinExistence type="predicted"/>
<evidence type="ECO:0000256" key="1">
    <source>
        <dbReference type="ARBA" id="ARBA00023242"/>
    </source>
</evidence>
<comment type="caution">
    <text evidence="2">The sequence shown here is derived from an EMBL/GenBank/DDBJ whole genome shotgun (WGS) entry which is preliminary data.</text>
</comment>